<dbReference type="InterPro" id="IPR006073">
    <property type="entry name" value="GTP-bd"/>
</dbReference>
<dbReference type="PANTHER" id="PTHR43834">
    <property type="entry name" value="GTPASE DER"/>
    <property type="match status" value="1"/>
</dbReference>
<evidence type="ECO:0000313" key="2">
    <source>
        <dbReference type="EMBL" id="GAH16981.1"/>
    </source>
</evidence>
<dbReference type="Pfam" id="PF01926">
    <property type="entry name" value="MMR_HSR1"/>
    <property type="match status" value="1"/>
</dbReference>
<evidence type="ECO:0000259" key="1">
    <source>
        <dbReference type="Pfam" id="PF01926"/>
    </source>
</evidence>
<dbReference type="SUPFAM" id="SSF52540">
    <property type="entry name" value="P-loop containing nucleoside triphosphate hydrolases"/>
    <property type="match status" value="1"/>
</dbReference>
<protein>
    <recommendedName>
        <fullName evidence="1">G domain-containing protein</fullName>
    </recommendedName>
</protein>
<dbReference type="InterPro" id="IPR005225">
    <property type="entry name" value="Small_GTP-bd"/>
</dbReference>
<sequence>MGASKPIVAIIGRQNVGKSTLLNRLAGKPIAIVEDLPGTTRDRIFANVSWQGVDFTIVDTGGLELRPETTVA</sequence>
<feature type="domain" description="G" evidence="1">
    <location>
        <begin position="8"/>
        <end position="64"/>
    </location>
</feature>
<organism evidence="2">
    <name type="scientific">marine sediment metagenome</name>
    <dbReference type="NCBI Taxonomy" id="412755"/>
    <lineage>
        <taxon>unclassified sequences</taxon>
        <taxon>metagenomes</taxon>
        <taxon>ecological metagenomes</taxon>
    </lineage>
</organism>
<feature type="non-terminal residue" evidence="2">
    <location>
        <position position="72"/>
    </location>
</feature>
<dbReference type="GO" id="GO:0005525">
    <property type="term" value="F:GTP binding"/>
    <property type="evidence" value="ECO:0007669"/>
    <property type="project" value="InterPro"/>
</dbReference>
<proteinExistence type="predicted"/>
<accession>X1D8B0</accession>
<dbReference type="InterPro" id="IPR027417">
    <property type="entry name" value="P-loop_NTPase"/>
</dbReference>
<dbReference type="AlphaFoldDB" id="X1D8B0"/>
<reference evidence="2" key="1">
    <citation type="journal article" date="2014" name="Front. Microbiol.">
        <title>High frequency of phylogenetically diverse reductive dehalogenase-homologous genes in deep subseafloor sedimentary metagenomes.</title>
        <authorList>
            <person name="Kawai M."/>
            <person name="Futagami T."/>
            <person name="Toyoda A."/>
            <person name="Takaki Y."/>
            <person name="Nishi S."/>
            <person name="Hori S."/>
            <person name="Arai W."/>
            <person name="Tsubouchi T."/>
            <person name="Morono Y."/>
            <person name="Uchiyama I."/>
            <person name="Ito T."/>
            <person name="Fujiyama A."/>
            <person name="Inagaki F."/>
            <person name="Takami H."/>
        </authorList>
    </citation>
    <scope>NUCLEOTIDE SEQUENCE</scope>
    <source>
        <strain evidence="2">Expedition CK06-06</strain>
    </source>
</reference>
<dbReference type="Gene3D" id="3.40.50.300">
    <property type="entry name" value="P-loop containing nucleotide triphosphate hydrolases"/>
    <property type="match status" value="1"/>
</dbReference>
<gene>
    <name evidence="2" type="ORF">S01H4_60566</name>
</gene>
<dbReference type="GO" id="GO:0043022">
    <property type="term" value="F:ribosome binding"/>
    <property type="evidence" value="ECO:0007669"/>
    <property type="project" value="TreeGrafter"/>
</dbReference>
<dbReference type="PANTHER" id="PTHR43834:SF6">
    <property type="entry name" value="GTPASE DER"/>
    <property type="match status" value="1"/>
</dbReference>
<dbReference type="NCBIfam" id="TIGR00231">
    <property type="entry name" value="small_GTP"/>
    <property type="match status" value="1"/>
</dbReference>
<comment type="caution">
    <text evidence="2">The sequence shown here is derived from an EMBL/GenBank/DDBJ whole genome shotgun (WGS) entry which is preliminary data.</text>
</comment>
<dbReference type="EMBL" id="BART01035741">
    <property type="protein sequence ID" value="GAH16981.1"/>
    <property type="molecule type" value="Genomic_DNA"/>
</dbReference>
<name>X1D8B0_9ZZZZ</name>